<evidence type="ECO:0000256" key="1">
    <source>
        <dbReference type="SAM" id="MobiDB-lite"/>
    </source>
</evidence>
<evidence type="ECO:0000259" key="2">
    <source>
        <dbReference type="PROSITE" id="PS50004"/>
    </source>
</evidence>
<dbReference type="InterPro" id="IPR035892">
    <property type="entry name" value="C2_domain_sf"/>
</dbReference>
<dbReference type="OrthoDB" id="6249775at2759"/>
<dbReference type="PROSITE" id="PS50010">
    <property type="entry name" value="DH_2"/>
    <property type="match status" value="1"/>
</dbReference>
<comment type="caution">
    <text evidence="4">The sequence shown here is derived from an EMBL/GenBank/DDBJ whole genome shotgun (WGS) entry which is preliminary data.</text>
</comment>
<dbReference type="Gene3D" id="2.60.40.150">
    <property type="entry name" value="C2 domain"/>
    <property type="match status" value="1"/>
</dbReference>
<dbReference type="SUPFAM" id="SSF48065">
    <property type="entry name" value="DBL homology domain (DH-domain)"/>
    <property type="match status" value="1"/>
</dbReference>
<dbReference type="SUPFAM" id="SSF49562">
    <property type="entry name" value="C2 domain (Calcium/lipid-binding domain, CaLB)"/>
    <property type="match status" value="1"/>
</dbReference>
<proteinExistence type="predicted"/>
<evidence type="ECO:0008006" key="6">
    <source>
        <dbReference type="Google" id="ProtNLM"/>
    </source>
</evidence>
<dbReference type="InterPro" id="IPR000219">
    <property type="entry name" value="DH_dom"/>
</dbReference>
<dbReference type="Gene3D" id="2.30.42.10">
    <property type="match status" value="1"/>
</dbReference>
<protein>
    <recommendedName>
        <fullName evidence="6">C2 domain-containing protein</fullName>
    </recommendedName>
</protein>
<dbReference type="AlphaFoldDB" id="A0A8S9Y9E6"/>
<name>A0A8S9Y9E6_9TREM</name>
<dbReference type="GO" id="GO:0005886">
    <property type="term" value="C:plasma membrane"/>
    <property type="evidence" value="ECO:0007669"/>
    <property type="project" value="TreeGrafter"/>
</dbReference>
<dbReference type="InterPro" id="IPR035899">
    <property type="entry name" value="DBL_dom_sf"/>
</dbReference>
<dbReference type="Gene3D" id="1.20.900.10">
    <property type="entry name" value="Dbl homology (DH) domain"/>
    <property type="match status" value="1"/>
</dbReference>
<sequence>MQLCVQRQLKLELHTSMCDVRVHVIQARYLQLPLDAGFSTYVQVRIANKREADKSIQCLRSKSVPDSASPWFDEKFSFGTIKCKRHLRIYVELYLQKNNHKTDPACFLGGMSFDLQRLEHKMRSLSNLSTVQLISPSLRSPKSRSTTNGNEQSTQSASAELSNSVRIRANSQELLHRSTTSFSKIHCSGRASSAPAWYYLFSKPSSYRRHMVAPDILRPLRSLKEQYSDDYETNKQCLAAELDHERKNKDSSFESLSTVSSLLTDRDPVVVEPTAQQMPEILRFSIPHSNAGYGFTLKASPGRNRALLVSSTHPTSTPNSSSCQSFVVSKSVDYTAFPVISIQHVQPNSPAAKVGLPVGYYLVEIDYEPLTFSVTLKQVVSRIRGASSKQPDGLLRIGVAAPQNIQIASDMLHPPAQTRSERTNEDSSNSSILDDSNCVLPHSESCRARGADLVNSGRTTDTNFSYSDSYARSPYPVKFNLVSSSSREHSVEGKTAFRLNPPRPSTPYGRALVCEERCIDVDYVDENNPHGFSEGSLRKYRPLFKLAHPVLNLKWIDVCPDEALRQWCITDLLKDVDRISDELLTGIQAYRTGLKQTAKLENDELKLLLGNITEVASHTWRLSRRLREACLPYTTTTETCGLGTLRRRDTEPKPRSNTEAVSKKSLGLLDTNGTDRRPTFLARIRNSLVGGRQRSASESKNSLRKHAVENSDIQIVANNLPGGVLFKPSLQSNPRNDAPNLAVENFHILTPPPHGHLDCPGSLILESLGSLLADYSSYTSDYLARIRFMQELRRRHPELRSFLRTQSISSGVPTMTNFLTLPQQLMRQLLVGLQRVVQHTAPLHIDRRALDECVSQLHDAVMCPLKKKTAQVEQVLPVSWEFTTFESPKEAICDKAPGKSDTKNISPMSSISAVSSQFSVRFNGRYEFSNRATEMKSAVSDLGRNDEVFQLFCLLRPSTSLQIQGCPSDHCIIFRGSLLCTLEQLHGQGDYQQVYIGQVYSYLLAHYLVVVRSDKDLLITNTLASTVCSPIPLTDICNQLYKTGKHRNIFLS</sequence>
<feature type="domain" description="DH" evidence="3">
    <location>
        <begin position="564"/>
        <end position="861"/>
    </location>
</feature>
<dbReference type="Proteomes" id="UP000822476">
    <property type="component" value="Unassembled WGS sequence"/>
</dbReference>
<keyword evidence="5" id="KW-1185">Reference proteome</keyword>
<dbReference type="InterPro" id="IPR036034">
    <property type="entry name" value="PDZ_sf"/>
</dbReference>
<dbReference type="PANTHER" id="PTHR46848:SF1">
    <property type="entry name" value="REGULATOR OF G-PROTEIN SIGNALING 3"/>
    <property type="match status" value="1"/>
</dbReference>
<dbReference type="PROSITE" id="PS50004">
    <property type="entry name" value="C2"/>
    <property type="match status" value="1"/>
</dbReference>
<accession>A0A8S9Y9E6</accession>
<reference evidence="4" key="1">
    <citation type="submission" date="2019-07" db="EMBL/GenBank/DDBJ databases">
        <title>Annotation for the trematode Paragonimus miyazaki's.</title>
        <authorList>
            <person name="Choi Y.-J."/>
        </authorList>
    </citation>
    <scope>NUCLEOTIDE SEQUENCE</scope>
    <source>
        <strain evidence="4">Japan</strain>
    </source>
</reference>
<dbReference type="GO" id="GO:0005085">
    <property type="term" value="F:guanyl-nucleotide exchange factor activity"/>
    <property type="evidence" value="ECO:0007669"/>
    <property type="project" value="InterPro"/>
</dbReference>
<dbReference type="PANTHER" id="PTHR46848">
    <property type="entry name" value="REGULATOR OF G-PROTEIN SIGNALING 3"/>
    <property type="match status" value="1"/>
</dbReference>
<evidence type="ECO:0000313" key="4">
    <source>
        <dbReference type="EMBL" id="KAF7232626.1"/>
    </source>
</evidence>
<dbReference type="Pfam" id="PF00168">
    <property type="entry name" value="C2"/>
    <property type="match status" value="1"/>
</dbReference>
<dbReference type="EMBL" id="JTDE01021671">
    <property type="protein sequence ID" value="KAF7232626.1"/>
    <property type="molecule type" value="Genomic_DNA"/>
</dbReference>
<organism evidence="4 5">
    <name type="scientific">Paragonimus skrjabini miyazakii</name>
    <dbReference type="NCBI Taxonomy" id="59628"/>
    <lineage>
        <taxon>Eukaryota</taxon>
        <taxon>Metazoa</taxon>
        <taxon>Spiralia</taxon>
        <taxon>Lophotrochozoa</taxon>
        <taxon>Platyhelminthes</taxon>
        <taxon>Trematoda</taxon>
        <taxon>Digenea</taxon>
        <taxon>Plagiorchiida</taxon>
        <taxon>Troglotremata</taxon>
        <taxon>Troglotrematidae</taxon>
        <taxon>Paragonimus</taxon>
    </lineage>
</organism>
<dbReference type="SMART" id="SM00239">
    <property type="entry name" value="C2"/>
    <property type="match status" value="1"/>
</dbReference>
<dbReference type="InterPro" id="IPR000008">
    <property type="entry name" value="C2_dom"/>
</dbReference>
<dbReference type="GO" id="GO:0005634">
    <property type="term" value="C:nucleus"/>
    <property type="evidence" value="ECO:0007669"/>
    <property type="project" value="TreeGrafter"/>
</dbReference>
<evidence type="ECO:0000313" key="5">
    <source>
        <dbReference type="Proteomes" id="UP000822476"/>
    </source>
</evidence>
<gene>
    <name evidence="4" type="ORF">EG68_09946</name>
</gene>
<feature type="region of interest" description="Disordered" evidence="1">
    <location>
        <begin position="413"/>
        <end position="434"/>
    </location>
</feature>
<dbReference type="SUPFAM" id="SSF50156">
    <property type="entry name" value="PDZ domain-like"/>
    <property type="match status" value="1"/>
</dbReference>
<feature type="region of interest" description="Disordered" evidence="1">
    <location>
        <begin position="136"/>
        <end position="162"/>
    </location>
</feature>
<evidence type="ECO:0000259" key="3">
    <source>
        <dbReference type="PROSITE" id="PS50010"/>
    </source>
</evidence>
<feature type="domain" description="C2" evidence="2">
    <location>
        <begin position="1"/>
        <end position="129"/>
    </location>
</feature>